<dbReference type="PANTHER" id="PTHR43280">
    <property type="entry name" value="ARAC-FAMILY TRANSCRIPTIONAL REGULATOR"/>
    <property type="match status" value="1"/>
</dbReference>
<evidence type="ECO:0000256" key="3">
    <source>
        <dbReference type="ARBA" id="ARBA00023163"/>
    </source>
</evidence>
<dbReference type="Gene3D" id="2.60.120.10">
    <property type="entry name" value="Jelly Rolls"/>
    <property type="match status" value="1"/>
</dbReference>
<accession>A0ABY5SGQ1</accession>
<organism evidence="5 6">
    <name type="scientific">Paenibacillus spongiae</name>
    <dbReference type="NCBI Taxonomy" id="2909671"/>
    <lineage>
        <taxon>Bacteria</taxon>
        <taxon>Bacillati</taxon>
        <taxon>Bacillota</taxon>
        <taxon>Bacilli</taxon>
        <taxon>Bacillales</taxon>
        <taxon>Paenibacillaceae</taxon>
        <taxon>Paenibacillus</taxon>
    </lineage>
</organism>
<dbReference type="PROSITE" id="PS01124">
    <property type="entry name" value="HTH_ARAC_FAMILY_2"/>
    <property type="match status" value="1"/>
</dbReference>
<dbReference type="InterPro" id="IPR020449">
    <property type="entry name" value="Tscrpt_reg_AraC-type_HTH"/>
</dbReference>
<evidence type="ECO:0000256" key="2">
    <source>
        <dbReference type="ARBA" id="ARBA00023125"/>
    </source>
</evidence>
<keyword evidence="6" id="KW-1185">Reference proteome</keyword>
<dbReference type="InterPro" id="IPR018060">
    <property type="entry name" value="HTH_AraC"/>
</dbReference>
<protein>
    <submittedName>
        <fullName evidence="5">AraC family transcriptional regulator</fullName>
    </submittedName>
</protein>
<dbReference type="PRINTS" id="PR00032">
    <property type="entry name" value="HTHARAC"/>
</dbReference>
<dbReference type="Gene3D" id="1.10.10.60">
    <property type="entry name" value="Homeodomain-like"/>
    <property type="match status" value="2"/>
</dbReference>
<evidence type="ECO:0000256" key="1">
    <source>
        <dbReference type="ARBA" id="ARBA00023015"/>
    </source>
</evidence>
<dbReference type="RefSeq" id="WP_258387897.1">
    <property type="nucleotide sequence ID" value="NZ_CP091430.1"/>
</dbReference>
<proteinExistence type="predicted"/>
<dbReference type="InterPro" id="IPR037923">
    <property type="entry name" value="HTH-like"/>
</dbReference>
<dbReference type="SUPFAM" id="SSF51215">
    <property type="entry name" value="Regulatory protein AraC"/>
    <property type="match status" value="1"/>
</dbReference>
<dbReference type="InterPro" id="IPR009057">
    <property type="entry name" value="Homeodomain-like_sf"/>
</dbReference>
<dbReference type="Proteomes" id="UP001057877">
    <property type="component" value="Chromosome"/>
</dbReference>
<sequence>MKFSFDFLYHTVRGERTHIDDHSHANYELVYYVSGTGTTKIGDIPYRYSDGTFTIIQPGCKHDEYRETDTEVIFICFYYDNERVRFENGLYEDKEGTIRGILKQMLDELGSKDNYYDMALHGLLCQLIAASARLMKGLPKQETSDKVTYAKKYMEQYCTEKIDMVALANSLGYSYDHFRHFFKEKTGYSPTQFMIRNRLEQAKRMLLDTDKTATEVALECGFSNAPQFSMMFKKDTGSSPKAYREHFLLQNL</sequence>
<dbReference type="Pfam" id="PF12833">
    <property type="entry name" value="HTH_18"/>
    <property type="match status" value="1"/>
</dbReference>
<keyword evidence="2" id="KW-0238">DNA-binding</keyword>
<dbReference type="PANTHER" id="PTHR43280:SF30">
    <property type="entry name" value="MMSAB OPERON REGULATORY PROTEIN"/>
    <property type="match status" value="1"/>
</dbReference>
<dbReference type="InterPro" id="IPR003313">
    <property type="entry name" value="AraC-bd"/>
</dbReference>
<dbReference type="Pfam" id="PF02311">
    <property type="entry name" value="AraC_binding"/>
    <property type="match status" value="1"/>
</dbReference>
<reference evidence="5" key="1">
    <citation type="submission" date="2022-01" db="EMBL/GenBank/DDBJ databases">
        <title>Paenibacillus spongiae sp. nov., isolated from marine sponge.</title>
        <authorList>
            <person name="Li Z."/>
            <person name="Zhang M."/>
        </authorList>
    </citation>
    <scope>NUCLEOTIDE SEQUENCE</scope>
    <source>
        <strain evidence="5">PHS-Z3</strain>
    </source>
</reference>
<name>A0ABY5SGQ1_9BACL</name>
<evidence type="ECO:0000313" key="5">
    <source>
        <dbReference type="EMBL" id="UVI31833.1"/>
    </source>
</evidence>
<dbReference type="EMBL" id="CP091430">
    <property type="protein sequence ID" value="UVI31833.1"/>
    <property type="molecule type" value="Genomic_DNA"/>
</dbReference>
<keyword evidence="3" id="KW-0804">Transcription</keyword>
<evidence type="ECO:0000313" key="6">
    <source>
        <dbReference type="Proteomes" id="UP001057877"/>
    </source>
</evidence>
<dbReference type="SMART" id="SM00342">
    <property type="entry name" value="HTH_ARAC"/>
    <property type="match status" value="1"/>
</dbReference>
<keyword evidence="1" id="KW-0805">Transcription regulation</keyword>
<dbReference type="InterPro" id="IPR014710">
    <property type="entry name" value="RmlC-like_jellyroll"/>
</dbReference>
<dbReference type="CDD" id="cd02208">
    <property type="entry name" value="cupin_RmlC-like"/>
    <property type="match status" value="1"/>
</dbReference>
<evidence type="ECO:0000259" key="4">
    <source>
        <dbReference type="PROSITE" id="PS01124"/>
    </source>
</evidence>
<dbReference type="SUPFAM" id="SSF46689">
    <property type="entry name" value="Homeodomain-like"/>
    <property type="match status" value="2"/>
</dbReference>
<feature type="domain" description="HTH araC/xylS-type" evidence="4">
    <location>
        <begin position="148"/>
        <end position="246"/>
    </location>
</feature>
<gene>
    <name evidence="5" type="ORF">L1F29_08465</name>
</gene>